<sequence>MTTYSQRFQDRAKASHVKRLGIRKRMEESLVGVPLYPLEMLAKRALAVKKINFIWKRITNPFEQLTRLTSGLPATAAEGVVIPKAAANPNQHLTAADTVAMQKDYQGFPIDTEGAVNLDLIQGYEGR</sequence>
<keyword evidence="2" id="KW-1185">Reference proteome</keyword>
<proteinExistence type="predicted"/>
<gene>
    <name evidence="1" type="ORF">NE237_004093</name>
</gene>
<name>A0A9Q0QTC2_9MAGN</name>
<protein>
    <submittedName>
        <fullName evidence="1">Uncharacterized protein</fullName>
    </submittedName>
</protein>
<accession>A0A9Q0QTC2</accession>
<comment type="caution">
    <text evidence="1">The sequence shown here is derived from an EMBL/GenBank/DDBJ whole genome shotgun (WGS) entry which is preliminary data.</text>
</comment>
<dbReference type="AlphaFoldDB" id="A0A9Q0QTC2"/>
<evidence type="ECO:0000313" key="2">
    <source>
        <dbReference type="Proteomes" id="UP001141806"/>
    </source>
</evidence>
<organism evidence="1 2">
    <name type="scientific">Protea cynaroides</name>
    <dbReference type="NCBI Taxonomy" id="273540"/>
    <lineage>
        <taxon>Eukaryota</taxon>
        <taxon>Viridiplantae</taxon>
        <taxon>Streptophyta</taxon>
        <taxon>Embryophyta</taxon>
        <taxon>Tracheophyta</taxon>
        <taxon>Spermatophyta</taxon>
        <taxon>Magnoliopsida</taxon>
        <taxon>Proteales</taxon>
        <taxon>Proteaceae</taxon>
        <taxon>Protea</taxon>
    </lineage>
</organism>
<reference evidence="1" key="1">
    <citation type="journal article" date="2023" name="Plant J.">
        <title>The genome of the king protea, Protea cynaroides.</title>
        <authorList>
            <person name="Chang J."/>
            <person name="Duong T.A."/>
            <person name="Schoeman C."/>
            <person name="Ma X."/>
            <person name="Roodt D."/>
            <person name="Barker N."/>
            <person name="Li Z."/>
            <person name="Van de Peer Y."/>
            <person name="Mizrachi E."/>
        </authorList>
    </citation>
    <scope>NUCLEOTIDE SEQUENCE</scope>
    <source>
        <tissue evidence="1">Young leaves</tissue>
    </source>
</reference>
<evidence type="ECO:0000313" key="1">
    <source>
        <dbReference type="EMBL" id="KAJ4970994.1"/>
    </source>
</evidence>
<dbReference type="EMBL" id="JAMYWD010000005">
    <property type="protein sequence ID" value="KAJ4970994.1"/>
    <property type="molecule type" value="Genomic_DNA"/>
</dbReference>
<dbReference type="Proteomes" id="UP001141806">
    <property type="component" value="Unassembled WGS sequence"/>
</dbReference>